<gene>
    <name evidence="2" type="ORF">SAMN05660835_01868</name>
</gene>
<evidence type="ECO:0000313" key="2">
    <source>
        <dbReference type="EMBL" id="SDD09053.1"/>
    </source>
</evidence>
<evidence type="ECO:0000256" key="1">
    <source>
        <dbReference type="SAM" id="Phobius"/>
    </source>
</evidence>
<proteinExistence type="predicted"/>
<reference evidence="3" key="1">
    <citation type="submission" date="2016-10" db="EMBL/GenBank/DDBJ databases">
        <authorList>
            <person name="Varghese N."/>
            <person name="Submissions S."/>
        </authorList>
    </citation>
    <scope>NUCLEOTIDE SEQUENCE [LARGE SCALE GENOMIC DNA]</scope>
    <source>
        <strain evidence="3">DSM 8415</strain>
    </source>
</reference>
<protein>
    <submittedName>
        <fullName evidence="2">Uncharacterized protein</fullName>
    </submittedName>
</protein>
<keyword evidence="3" id="KW-1185">Reference proteome</keyword>
<sequence length="199" mass="24322">MEDEKQKLLKQINIQKNFVFYLQYLLDKTQKNRQKNRTVVSKKTGRVFFRMPTIMERFFDIEFAKYLILKDIYFSEFSDENIEDYLGKNRSFTIPTKFTSYRMNRYVVKNYENYFVLLYYFKAKYNVKITDKFLYLIYIATDLPPAVLAFMQLHTKKRFRSYRKIEINWEQFFQDNPQVKDAVERVENLLLRGKNGKNG</sequence>
<dbReference type="Proteomes" id="UP000199411">
    <property type="component" value="Unassembled WGS sequence"/>
</dbReference>
<dbReference type="OrthoDB" id="9952147at2"/>
<name>A0A1G6RX77_9BACT</name>
<keyword evidence="1" id="KW-1133">Transmembrane helix</keyword>
<feature type="transmembrane region" description="Helical" evidence="1">
    <location>
        <begin position="133"/>
        <end position="153"/>
    </location>
</feature>
<dbReference type="AlphaFoldDB" id="A0A1G6RX77"/>
<keyword evidence="1" id="KW-0472">Membrane</keyword>
<evidence type="ECO:0000313" key="3">
    <source>
        <dbReference type="Proteomes" id="UP000199411"/>
    </source>
</evidence>
<accession>A0A1G6RX77</accession>
<organism evidence="2 3">
    <name type="scientific">Desulfurella multipotens</name>
    <dbReference type="NCBI Taxonomy" id="79269"/>
    <lineage>
        <taxon>Bacteria</taxon>
        <taxon>Pseudomonadati</taxon>
        <taxon>Campylobacterota</taxon>
        <taxon>Desulfurellia</taxon>
        <taxon>Desulfurellales</taxon>
        <taxon>Desulfurellaceae</taxon>
        <taxon>Desulfurella</taxon>
    </lineage>
</organism>
<dbReference type="RefSeq" id="WP_092129835.1">
    <property type="nucleotide sequence ID" value="NZ_FMYU01000024.1"/>
</dbReference>
<dbReference type="EMBL" id="FMYU01000024">
    <property type="protein sequence ID" value="SDD09053.1"/>
    <property type="molecule type" value="Genomic_DNA"/>
</dbReference>
<keyword evidence="1" id="KW-0812">Transmembrane</keyword>